<dbReference type="OrthoDB" id="9784at2157"/>
<dbReference type="RefSeq" id="WP_086636522.1">
    <property type="nucleotide sequence ID" value="NZ_MRZU01000002.1"/>
</dbReference>
<gene>
    <name evidence="2" type="ORF">AMET1_0091</name>
</gene>
<dbReference type="EMBL" id="MRZU01000002">
    <property type="protein sequence ID" value="OUJ19421.1"/>
    <property type="molecule type" value="Genomic_DNA"/>
</dbReference>
<dbReference type="InterPro" id="IPR002491">
    <property type="entry name" value="ABC_transptr_periplasmic_BD"/>
</dbReference>
<accession>A0A1Y3GD94</accession>
<dbReference type="PANTHER" id="PTHR42860">
    <property type="entry name" value="VITAMIN B12-BINDING PROTEIN"/>
    <property type="match status" value="1"/>
</dbReference>
<sequence>MNVVSLAPNVSVCLVDLEVDDLVVGCSEFDLDGSLDVGRFLEPDYDLIVDLDPDVVFTSDRLQLDIVEEVEGLGLEVCHFELRRFSDLYDMVEELGCLLGVEGRAISLVDDISGRVGRVRDWVSDLGCPVVYCEEWEDPAVASGNWVPDIVDIAGGEYPFVEPGDRAKVVGLEEFVSFDVDFFFSHVCGVGLRESFSCSREDWGYEGYVYFLNPDLMNQLSTRSIFGIECMAEIMHGYSFQEGCNFNKVWFEEAVCRNSPSM</sequence>
<protein>
    <submittedName>
        <fullName evidence="2">ABC-type Fe(3+)-hydroxamate transport system periplasmic component</fullName>
    </submittedName>
</protein>
<dbReference type="SUPFAM" id="SSF53807">
    <property type="entry name" value="Helical backbone' metal receptor"/>
    <property type="match status" value="1"/>
</dbReference>
<proteinExistence type="predicted"/>
<comment type="caution">
    <text evidence="2">The sequence shown here is derived from an EMBL/GenBank/DDBJ whole genome shotgun (WGS) entry which is preliminary data.</text>
</comment>
<dbReference type="Pfam" id="PF01497">
    <property type="entry name" value="Peripla_BP_2"/>
    <property type="match status" value="1"/>
</dbReference>
<evidence type="ECO:0000313" key="3">
    <source>
        <dbReference type="Proteomes" id="UP000195137"/>
    </source>
</evidence>
<reference evidence="2 3" key="1">
    <citation type="submission" date="2016-12" db="EMBL/GenBank/DDBJ databases">
        <title>Discovery of methanogenic haloarchaea.</title>
        <authorList>
            <person name="Sorokin D.Y."/>
            <person name="Makarova K.S."/>
            <person name="Abbas B."/>
            <person name="Ferrer M."/>
            <person name="Golyshin P.N."/>
        </authorList>
    </citation>
    <scope>NUCLEOTIDE SEQUENCE [LARGE SCALE GENOMIC DNA]</scope>
    <source>
        <strain evidence="2">AMET1</strain>
    </source>
</reference>
<evidence type="ECO:0000313" key="2">
    <source>
        <dbReference type="EMBL" id="OUJ19421.1"/>
    </source>
</evidence>
<dbReference type="AlphaFoldDB" id="A0A1Y3GD94"/>
<evidence type="ECO:0000259" key="1">
    <source>
        <dbReference type="Pfam" id="PF01497"/>
    </source>
</evidence>
<keyword evidence="3" id="KW-1185">Reference proteome</keyword>
<dbReference type="PANTHER" id="PTHR42860:SF1">
    <property type="entry name" value="VITAMIN B12-BINDING PROTEIN"/>
    <property type="match status" value="1"/>
</dbReference>
<organism evidence="2 3">
    <name type="scientific">Methanonatronarchaeum thermophilum</name>
    <dbReference type="NCBI Taxonomy" id="1927129"/>
    <lineage>
        <taxon>Archaea</taxon>
        <taxon>Methanobacteriati</taxon>
        <taxon>Methanobacteriota</taxon>
        <taxon>Methanonatronarchaeia</taxon>
        <taxon>Methanonatronarchaeales</taxon>
        <taxon>Methanonatronarchaeaceae</taxon>
        <taxon>Methanonatronarchaeum</taxon>
    </lineage>
</organism>
<dbReference type="Proteomes" id="UP000195137">
    <property type="component" value="Unassembled WGS sequence"/>
</dbReference>
<dbReference type="InterPro" id="IPR051030">
    <property type="entry name" value="Vitamin_B12-ABC_binding"/>
</dbReference>
<dbReference type="Gene3D" id="3.40.50.1980">
    <property type="entry name" value="Nitrogenase molybdenum iron protein domain"/>
    <property type="match status" value="2"/>
</dbReference>
<name>A0A1Y3GD94_9EURY</name>
<feature type="domain" description="Fe/B12 periplasmic-binding" evidence="1">
    <location>
        <begin position="4"/>
        <end position="184"/>
    </location>
</feature>